<evidence type="ECO:0000313" key="10">
    <source>
        <dbReference type="EMBL" id="KAL3796788.1"/>
    </source>
</evidence>
<comment type="caution">
    <text evidence="10">The sequence shown here is derived from an EMBL/GenBank/DDBJ whole genome shotgun (WGS) entry which is preliminary data.</text>
</comment>
<feature type="domain" description="AAA+ ATPase" evidence="9">
    <location>
        <begin position="656"/>
        <end position="1070"/>
    </location>
</feature>
<dbReference type="InterPro" id="IPR003593">
    <property type="entry name" value="AAA+_ATPase"/>
</dbReference>
<evidence type="ECO:0000256" key="8">
    <source>
        <dbReference type="ARBA" id="ARBA00034532"/>
    </source>
</evidence>
<dbReference type="Gene3D" id="3.40.50.300">
    <property type="entry name" value="P-loop containing nucleotide triphosphate hydrolases"/>
    <property type="match status" value="2"/>
</dbReference>
<sequence>MMKLTAVPRPPETDRGNLFVRLSQRTARELSDMALCGHGRGDDFDDAFMLGSDGRDVEFLPLEISLRVGNGLESHANITLYASYNGGAPASATTLPTPYCNGEINMHFKTVWLTMKTDFSSSCLHVALVFSGNVDGIIEIPLDLHPSLVQIFNSSSEPVVVFVRSLPYVPIAKEVTFEPVSTSDWEMIEMEASILEDGGLLNQITIVYPGQVLPLRLISPERDPSLARVETAAWVKVAKDSWGVKPPNVSEVIDCSSDTESDTESCPSSCDENFRTESSVQCVRLMAETEVIVIPKPRVREEESKHGMKQNHKDPLNSPSYPLRVQLTALDFWIADRQLMESQLPNPPIAHVYLHPSTVMDIPGYRECCDDNASLRVVIIRKANSFLASNDRDARCHGAIATVCEDDKVKEGHIALNPFLRYQLKVCLFTDQLSIQLLPNSFVTDSVNNLCASIADEREKINAVRVSLVFEKLGLPWRVPDGYISTPCECATPSTCGELCLNIGAKMEYKMSHSKSKTDDTLAFFTHGSLIPVEHMKLLGLEVPKGLNYCYRLECRSSLTESNEVGPIIIRARDVKQLVNFDSHQNGDVQAPRDEDSTSVESLRTVIISDSTILMSAIRVMPSFGVTSLTKTVISSACSIISSSHHVRNQMPVGLRQMYIGITGDEGTGKTHCIMHFASRLCVSQMCAVVYVGCNKLQSSPKCTLAFILEEIQRAFEEAMRMRPSALIFDDLDYLIPNVESGDSSGDGSIHHRLTNPALISQVKVIVDHLIHLSLGCNISTATNSMSSNQGVVCLCTCKDKHSLSRRFIGMIHSLLEVPSFDSRLRTEFLCRHLLGNTMKSNEDYHVMSRLGRLTDGYRPRDLQRIAQHIYNISAIRDLRDSCSSLSATSNLNHLACDIDTILRDFTPLSQQSLNVSQNESTVGWDSIGGLFRAKQLLHDIIIHPIKFAQVYNNAPMTLPTGLLILVTRDRYIGASEAKVRALFQRAVAAAPAMLFFDEFESLAPQRGSDHTGVTDRVVNQLLTLLDGAERNDKSQQIFVVAATSRPDKIDNALLRPGRLEKHVFVGYPESQSEWNSLFSSMLMTRNLDEELKHLEQNEDLFSFFCQDFDHAKDFSAADLKAVLDTAHLMSVHDYLGQVRTNRDSSHQVMIGKQHIIEAFRQTRPSLLPADKLSFLRFYRKFLIGDQQDFGGSNIKVVPELSKTHHLLIFNLKHR</sequence>
<evidence type="ECO:0000313" key="11">
    <source>
        <dbReference type="Proteomes" id="UP001516023"/>
    </source>
</evidence>
<organism evidence="10 11">
    <name type="scientific">Cyclotella cryptica</name>
    <dbReference type="NCBI Taxonomy" id="29204"/>
    <lineage>
        <taxon>Eukaryota</taxon>
        <taxon>Sar</taxon>
        <taxon>Stramenopiles</taxon>
        <taxon>Ochrophyta</taxon>
        <taxon>Bacillariophyta</taxon>
        <taxon>Coscinodiscophyceae</taxon>
        <taxon>Thalassiosirophycidae</taxon>
        <taxon>Stephanodiscales</taxon>
        <taxon>Stephanodiscaceae</taxon>
        <taxon>Cyclotella</taxon>
    </lineage>
</organism>
<keyword evidence="11" id="KW-1185">Reference proteome</keyword>
<evidence type="ECO:0000256" key="1">
    <source>
        <dbReference type="ARBA" id="ARBA00004370"/>
    </source>
</evidence>
<dbReference type="PANTHER" id="PTHR23077">
    <property type="entry name" value="AAA-FAMILY ATPASE"/>
    <property type="match status" value="1"/>
</dbReference>
<gene>
    <name evidence="10" type="ORF">HJC23_010935</name>
</gene>
<dbReference type="InterPro" id="IPR003960">
    <property type="entry name" value="ATPase_AAA_CS"/>
</dbReference>
<keyword evidence="4" id="KW-0378">Hydrolase</keyword>
<reference evidence="10 11" key="1">
    <citation type="journal article" date="2020" name="G3 (Bethesda)">
        <title>Improved Reference Genome for Cyclotella cryptica CCMP332, a Model for Cell Wall Morphogenesis, Salinity Adaptation, and Lipid Production in Diatoms (Bacillariophyta).</title>
        <authorList>
            <person name="Roberts W.R."/>
            <person name="Downey K.M."/>
            <person name="Ruck E.C."/>
            <person name="Traller J.C."/>
            <person name="Alverson A.J."/>
        </authorList>
    </citation>
    <scope>NUCLEOTIDE SEQUENCE [LARGE SCALE GENOMIC DNA]</scope>
    <source>
        <strain evidence="10 11">CCMP332</strain>
    </source>
</reference>
<dbReference type="SUPFAM" id="SSF54585">
    <property type="entry name" value="Cdc48 domain 2-like"/>
    <property type="match status" value="1"/>
</dbReference>
<dbReference type="GO" id="GO:0005524">
    <property type="term" value="F:ATP binding"/>
    <property type="evidence" value="ECO:0007669"/>
    <property type="project" value="UniProtKB-KW"/>
</dbReference>
<dbReference type="Proteomes" id="UP001516023">
    <property type="component" value="Unassembled WGS sequence"/>
</dbReference>
<evidence type="ECO:0000259" key="9">
    <source>
        <dbReference type="SMART" id="SM00382"/>
    </source>
</evidence>
<dbReference type="SUPFAM" id="SSF52540">
    <property type="entry name" value="P-loop containing nucleoside triphosphate hydrolases"/>
    <property type="match status" value="2"/>
</dbReference>
<protein>
    <recommendedName>
        <fullName evidence="8">Peroxisomal ATPase PEX1</fullName>
    </recommendedName>
    <alternativeName>
        <fullName evidence="7">Peroxin-1</fullName>
    </alternativeName>
</protein>
<name>A0ABD3Q8Y3_9STRA</name>
<evidence type="ECO:0000256" key="3">
    <source>
        <dbReference type="ARBA" id="ARBA00022741"/>
    </source>
</evidence>
<accession>A0ABD3Q8Y3</accession>
<keyword evidence="5" id="KW-0067">ATP-binding</keyword>
<proteinExistence type="inferred from homology"/>
<dbReference type="GO" id="GO:0016787">
    <property type="term" value="F:hydrolase activity"/>
    <property type="evidence" value="ECO:0007669"/>
    <property type="project" value="UniProtKB-KW"/>
</dbReference>
<dbReference type="Pfam" id="PF00004">
    <property type="entry name" value="AAA"/>
    <property type="match status" value="1"/>
</dbReference>
<dbReference type="AlphaFoldDB" id="A0ABD3Q8Y3"/>
<dbReference type="Gene3D" id="1.10.8.60">
    <property type="match status" value="1"/>
</dbReference>
<evidence type="ECO:0000256" key="5">
    <source>
        <dbReference type="ARBA" id="ARBA00022840"/>
    </source>
</evidence>
<keyword evidence="6" id="KW-0472">Membrane</keyword>
<comment type="subcellular location">
    <subcellularLocation>
        <location evidence="1">Membrane</location>
    </subcellularLocation>
</comment>
<dbReference type="InterPro" id="IPR027417">
    <property type="entry name" value="P-loop_NTPase"/>
</dbReference>
<dbReference type="Pfam" id="PF09262">
    <property type="entry name" value="PEX-1N"/>
    <property type="match status" value="1"/>
</dbReference>
<dbReference type="SMART" id="SM00382">
    <property type="entry name" value="AAA"/>
    <property type="match status" value="1"/>
</dbReference>
<dbReference type="InterPro" id="IPR050168">
    <property type="entry name" value="AAA_ATPase_domain"/>
</dbReference>
<dbReference type="Gene3D" id="3.10.330.10">
    <property type="match status" value="1"/>
</dbReference>
<dbReference type="PANTHER" id="PTHR23077:SF12">
    <property type="entry name" value="PEROXISOMAL ATPASE PEX1"/>
    <property type="match status" value="1"/>
</dbReference>
<dbReference type="GO" id="GO:0016020">
    <property type="term" value="C:membrane"/>
    <property type="evidence" value="ECO:0007669"/>
    <property type="project" value="UniProtKB-SubCell"/>
</dbReference>
<evidence type="ECO:0000256" key="7">
    <source>
        <dbReference type="ARBA" id="ARBA00032509"/>
    </source>
</evidence>
<dbReference type="InterPro" id="IPR029067">
    <property type="entry name" value="CDC48_domain_2-like_sf"/>
</dbReference>
<dbReference type="InterPro" id="IPR015342">
    <property type="entry name" value="PEX1-N_C-lobe"/>
</dbReference>
<dbReference type="PROSITE" id="PS00674">
    <property type="entry name" value="AAA"/>
    <property type="match status" value="1"/>
</dbReference>
<comment type="similarity">
    <text evidence="2">Belongs to the AAA ATPase family.</text>
</comment>
<keyword evidence="3" id="KW-0547">Nucleotide-binding</keyword>
<evidence type="ECO:0000256" key="6">
    <source>
        <dbReference type="ARBA" id="ARBA00023136"/>
    </source>
</evidence>
<evidence type="ECO:0000256" key="2">
    <source>
        <dbReference type="ARBA" id="ARBA00006914"/>
    </source>
</evidence>
<dbReference type="EMBL" id="JABMIG020000060">
    <property type="protein sequence ID" value="KAL3796788.1"/>
    <property type="molecule type" value="Genomic_DNA"/>
</dbReference>
<evidence type="ECO:0000256" key="4">
    <source>
        <dbReference type="ARBA" id="ARBA00022801"/>
    </source>
</evidence>
<dbReference type="InterPro" id="IPR003959">
    <property type="entry name" value="ATPase_AAA_core"/>
</dbReference>